<protein>
    <recommendedName>
        <fullName evidence="4">Type II secretion system protein</fullName>
    </recommendedName>
</protein>
<gene>
    <name evidence="2" type="ORF">A2628_00995</name>
</gene>
<dbReference type="AlphaFoldDB" id="A0A1F7YJ32"/>
<reference evidence="2 3" key="1">
    <citation type="journal article" date="2016" name="Nat. Commun.">
        <title>Thousands of microbial genomes shed light on interconnected biogeochemical processes in an aquifer system.</title>
        <authorList>
            <person name="Anantharaman K."/>
            <person name="Brown C.T."/>
            <person name="Hug L.A."/>
            <person name="Sharon I."/>
            <person name="Castelle C.J."/>
            <person name="Probst A.J."/>
            <person name="Thomas B.C."/>
            <person name="Singh A."/>
            <person name="Wilkins M.J."/>
            <person name="Karaoz U."/>
            <person name="Brodie E.L."/>
            <person name="Williams K.H."/>
            <person name="Hubbard S.S."/>
            <person name="Banfield J.F."/>
        </authorList>
    </citation>
    <scope>NUCLEOTIDE SEQUENCE [LARGE SCALE GENOMIC DNA]</scope>
</reference>
<evidence type="ECO:0000313" key="2">
    <source>
        <dbReference type="EMBL" id="OGM27364.1"/>
    </source>
</evidence>
<keyword evidence="1" id="KW-0812">Transmembrane</keyword>
<dbReference type="NCBIfam" id="TIGR02532">
    <property type="entry name" value="IV_pilin_GFxxxE"/>
    <property type="match status" value="1"/>
</dbReference>
<dbReference type="InterPro" id="IPR012902">
    <property type="entry name" value="N_methyl_site"/>
</dbReference>
<accession>A0A1F7YJ32</accession>
<dbReference type="Pfam" id="PF07963">
    <property type="entry name" value="N_methyl"/>
    <property type="match status" value="1"/>
</dbReference>
<keyword evidence="1" id="KW-0472">Membrane</keyword>
<organism evidence="2 3">
    <name type="scientific">Candidatus Woesebacteria bacterium RIFCSPHIGHO2_01_FULL_40_22</name>
    <dbReference type="NCBI Taxonomy" id="1802499"/>
    <lineage>
        <taxon>Bacteria</taxon>
        <taxon>Candidatus Woeseibacteriota</taxon>
    </lineage>
</organism>
<name>A0A1F7YJ32_9BACT</name>
<feature type="transmembrane region" description="Helical" evidence="1">
    <location>
        <begin position="12"/>
        <end position="33"/>
    </location>
</feature>
<sequence length="173" mass="19114">MRQKAYSLVEILIVIAVFAVLSIVSTMVIQTVLKNANKTQSQINVRENLGYVMSVIERQLQLSKGITVCPIIDPYKVDFTSETGVAASFVCENIGLTDPQVASYSGVTTPATKYRLTSSSVIIDYCNFSCTHTLGQRDLVKFSISGHQLNNFEAEGATVVMQTEILLRNYSKY</sequence>
<evidence type="ECO:0000256" key="1">
    <source>
        <dbReference type="SAM" id="Phobius"/>
    </source>
</evidence>
<evidence type="ECO:0000313" key="3">
    <source>
        <dbReference type="Proteomes" id="UP000179221"/>
    </source>
</evidence>
<proteinExistence type="predicted"/>
<dbReference type="SUPFAM" id="SSF54523">
    <property type="entry name" value="Pili subunits"/>
    <property type="match status" value="1"/>
</dbReference>
<dbReference type="Proteomes" id="UP000179221">
    <property type="component" value="Unassembled WGS sequence"/>
</dbReference>
<dbReference type="EMBL" id="MGGL01000004">
    <property type="protein sequence ID" value="OGM27364.1"/>
    <property type="molecule type" value="Genomic_DNA"/>
</dbReference>
<dbReference type="InterPro" id="IPR045584">
    <property type="entry name" value="Pilin-like"/>
</dbReference>
<keyword evidence="1" id="KW-1133">Transmembrane helix</keyword>
<evidence type="ECO:0008006" key="4">
    <source>
        <dbReference type="Google" id="ProtNLM"/>
    </source>
</evidence>
<comment type="caution">
    <text evidence="2">The sequence shown here is derived from an EMBL/GenBank/DDBJ whole genome shotgun (WGS) entry which is preliminary data.</text>
</comment>